<dbReference type="EMBL" id="JBHSXX010000001">
    <property type="protein sequence ID" value="MFC6867167.1"/>
    <property type="molecule type" value="Genomic_DNA"/>
</dbReference>
<proteinExistence type="predicted"/>
<keyword evidence="2" id="KW-1185">Reference proteome</keyword>
<organism evidence="1 2">
    <name type="scientific">Haloechinothrix salitolerans</name>
    <dbReference type="NCBI Taxonomy" id="926830"/>
    <lineage>
        <taxon>Bacteria</taxon>
        <taxon>Bacillati</taxon>
        <taxon>Actinomycetota</taxon>
        <taxon>Actinomycetes</taxon>
        <taxon>Pseudonocardiales</taxon>
        <taxon>Pseudonocardiaceae</taxon>
        <taxon>Haloechinothrix</taxon>
    </lineage>
</organism>
<sequence>MTARSKSRAIVLGNLSLAYVHQGELDAAAASLHDAIDVLEATRGGGGLNIVSDAVRKLRRWRGEPVVQDIYDRVLSLMTTA</sequence>
<name>A0ABW2BY26_9PSEU</name>
<protein>
    <recommendedName>
        <fullName evidence="3">Tetratricopeptide repeat-containing protein</fullName>
    </recommendedName>
</protein>
<evidence type="ECO:0008006" key="3">
    <source>
        <dbReference type="Google" id="ProtNLM"/>
    </source>
</evidence>
<gene>
    <name evidence="1" type="ORF">ACFQGD_08400</name>
</gene>
<evidence type="ECO:0000313" key="1">
    <source>
        <dbReference type="EMBL" id="MFC6867167.1"/>
    </source>
</evidence>
<dbReference type="RefSeq" id="WP_345394740.1">
    <property type="nucleotide sequence ID" value="NZ_BAABLA010000022.1"/>
</dbReference>
<reference evidence="2" key="1">
    <citation type="journal article" date="2019" name="Int. J. Syst. Evol. Microbiol.">
        <title>The Global Catalogue of Microorganisms (GCM) 10K type strain sequencing project: providing services to taxonomists for standard genome sequencing and annotation.</title>
        <authorList>
            <consortium name="The Broad Institute Genomics Platform"/>
            <consortium name="The Broad Institute Genome Sequencing Center for Infectious Disease"/>
            <person name="Wu L."/>
            <person name="Ma J."/>
        </authorList>
    </citation>
    <scope>NUCLEOTIDE SEQUENCE [LARGE SCALE GENOMIC DNA]</scope>
    <source>
        <strain evidence="2">KCTC 32255</strain>
    </source>
</reference>
<comment type="caution">
    <text evidence="1">The sequence shown here is derived from an EMBL/GenBank/DDBJ whole genome shotgun (WGS) entry which is preliminary data.</text>
</comment>
<evidence type="ECO:0000313" key="2">
    <source>
        <dbReference type="Proteomes" id="UP001596337"/>
    </source>
</evidence>
<dbReference type="Proteomes" id="UP001596337">
    <property type="component" value="Unassembled WGS sequence"/>
</dbReference>
<accession>A0ABW2BY26</accession>